<evidence type="ECO:0000256" key="2">
    <source>
        <dbReference type="ARBA" id="ARBA00023242"/>
    </source>
</evidence>
<name>A0A317XR48_9BASI</name>
<dbReference type="EMBL" id="KZ819194">
    <property type="protein sequence ID" value="PWY99770.1"/>
    <property type="molecule type" value="Genomic_DNA"/>
</dbReference>
<dbReference type="SUPFAM" id="SSF47113">
    <property type="entry name" value="Histone-fold"/>
    <property type="match status" value="1"/>
</dbReference>
<evidence type="ECO:0000256" key="1">
    <source>
        <dbReference type="ARBA" id="ARBA00004123"/>
    </source>
</evidence>
<dbReference type="OrthoDB" id="636685at2759"/>
<dbReference type="InterPro" id="IPR050568">
    <property type="entry name" value="Transcr_DNA_Rep_Reg"/>
</dbReference>
<evidence type="ECO:0000313" key="6">
    <source>
        <dbReference type="Proteomes" id="UP000246740"/>
    </source>
</evidence>
<feature type="region of interest" description="Disordered" evidence="3">
    <location>
        <begin position="138"/>
        <end position="217"/>
    </location>
</feature>
<evidence type="ECO:0000259" key="4">
    <source>
        <dbReference type="Pfam" id="PF00808"/>
    </source>
</evidence>
<evidence type="ECO:0000256" key="3">
    <source>
        <dbReference type="SAM" id="MobiDB-lite"/>
    </source>
</evidence>
<dbReference type="STRING" id="1882483.A0A317XR48"/>
<dbReference type="PANTHER" id="PTHR10252">
    <property type="entry name" value="HISTONE-LIKE TRANSCRIPTION FACTOR CCAAT-RELATED"/>
    <property type="match status" value="1"/>
</dbReference>
<reference evidence="5 6" key="1">
    <citation type="journal article" date="2018" name="Mol. Biol. Evol.">
        <title>Broad Genomic Sampling Reveals a Smut Pathogenic Ancestry of the Fungal Clade Ustilaginomycotina.</title>
        <authorList>
            <person name="Kijpornyongpan T."/>
            <person name="Mondo S.J."/>
            <person name="Barry K."/>
            <person name="Sandor L."/>
            <person name="Lee J."/>
            <person name="Lipzen A."/>
            <person name="Pangilinan J."/>
            <person name="LaButti K."/>
            <person name="Hainaut M."/>
            <person name="Henrissat B."/>
            <person name="Grigoriev I.V."/>
            <person name="Spatafora J.W."/>
            <person name="Aime M.C."/>
        </authorList>
    </citation>
    <scope>NUCLEOTIDE SEQUENCE [LARGE SCALE GENOMIC DNA]</scope>
    <source>
        <strain evidence="5 6">MCA 3645</strain>
    </source>
</reference>
<dbReference type="Gene3D" id="1.10.20.10">
    <property type="entry name" value="Histone, subunit A"/>
    <property type="match status" value="1"/>
</dbReference>
<dbReference type="GO" id="GO:0008623">
    <property type="term" value="C:CHRAC"/>
    <property type="evidence" value="ECO:0007669"/>
    <property type="project" value="TreeGrafter"/>
</dbReference>
<dbReference type="PANTHER" id="PTHR10252:SF54">
    <property type="entry name" value="CHROMATIN ACCESSIBILITY COMPLEX PROTEIN 1"/>
    <property type="match status" value="1"/>
</dbReference>
<comment type="subcellular location">
    <subcellularLocation>
        <location evidence="1">Nucleus</location>
    </subcellularLocation>
</comment>
<dbReference type="InParanoid" id="A0A317XR48"/>
<dbReference type="CDD" id="cd23645">
    <property type="entry name" value="HFD_Dpb3-like"/>
    <property type="match status" value="1"/>
</dbReference>
<dbReference type="InterPro" id="IPR003958">
    <property type="entry name" value="CBFA_NFYB_domain"/>
</dbReference>
<evidence type="ECO:0000313" key="5">
    <source>
        <dbReference type="EMBL" id="PWY99770.1"/>
    </source>
</evidence>
<feature type="domain" description="Transcription factor CBF/NF-Y/archaeal histone" evidence="4">
    <location>
        <begin position="36"/>
        <end position="98"/>
    </location>
</feature>
<organism evidence="5 6">
    <name type="scientific">Testicularia cyperi</name>
    <dbReference type="NCBI Taxonomy" id="1882483"/>
    <lineage>
        <taxon>Eukaryota</taxon>
        <taxon>Fungi</taxon>
        <taxon>Dikarya</taxon>
        <taxon>Basidiomycota</taxon>
        <taxon>Ustilaginomycotina</taxon>
        <taxon>Ustilaginomycetes</taxon>
        <taxon>Ustilaginales</taxon>
        <taxon>Anthracoideaceae</taxon>
        <taxon>Testicularia</taxon>
    </lineage>
</organism>
<keyword evidence="2" id="KW-0539">Nucleus</keyword>
<proteinExistence type="predicted"/>
<dbReference type="Pfam" id="PF00808">
    <property type="entry name" value="CBFD_NFYB_HMF"/>
    <property type="match status" value="1"/>
</dbReference>
<dbReference type="GO" id="GO:0006261">
    <property type="term" value="P:DNA-templated DNA replication"/>
    <property type="evidence" value="ECO:0007669"/>
    <property type="project" value="TreeGrafter"/>
</dbReference>
<feature type="compositionally biased region" description="Acidic residues" evidence="3">
    <location>
        <begin position="143"/>
        <end position="164"/>
    </location>
</feature>
<gene>
    <name evidence="5" type="ORF">BCV70DRAFT_200680</name>
</gene>
<dbReference type="AlphaFoldDB" id="A0A317XR48"/>
<dbReference type="InterPro" id="IPR009072">
    <property type="entry name" value="Histone-fold"/>
</dbReference>
<sequence>MSESFSLVVPGPGEAGADTPSKASSPQKRQAGASVLPMARVQRIIKADRDVDICSKEATFLISMATELFIKKLTDEAYTNARLDKRKVVQYKDLSRAVQHNEYLEFLKEAIPTPLSLSNALEARNEKLQQQQTEETMILEGTLQDEDEEEVEEEDEGEEDDAAETAEVNEGNQEDDEQEDVPAATSKASKKKTAGKKKSKAKQAEPSATDAMDEDQA</sequence>
<protein>
    <submittedName>
        <fullName evidence="5">Histone-fold-containing protein</fullName>
    </submittedName>
</protein>
<accession>A0A317XR48</accession>
<feature type="region of interest" description="Disordered" evidence="3">
    <location>
        <begin position="1"/>
        <end position="34"/>
    </location>
</feature>
<feature type="compositionally biased region" description="Basic residues" evidence="3">
    <location>
        <begin position="188"/>
        <end position="201"/>
    </location>
</feature>
<dbReference type="GO" id="GO:0046982">
    <property type="term" value="F:protein heterodimerization activity"/>
    <property type="evidence" value="ECO:0007669"/>
    <property type="project" value="InterPro"/>
</dbReference>
<dbReference type="Proteomes" id="UP000246740">
    <property type="component" value="Unassembled WGS sequence"/>
</dbReference>
<keyword evidence="6" id="KW-1185">Reference proteome</keyword>